<dbReference type="Pfam" id="PF13692">
    <property type="entry name" value="Glyco_trans_1_4"/>
    <property type="match status" value="1"/>
</dbReference>
<dbReference type="CDD" id="cd03801">
    <property type="entry name" value="GT4_PimA-like"/>
    <property type="match status" value="1"/>
</dbReference>
<comment type="caution">
    <text evidence="2">The sequence shown here is derived from an EMBL/GenBank/DDBJ whole genome shotgun (WGS) entry which is preliminary data.</text>
</comment>
<dbReference type="eggNOG" id="COG0438">
    <property type="taxonomic scope" value="Bacteria"/>
</dbReference>
<dbReference type="PANTHER" id="PTHR45947:SF3">
    <property type="entry name" value="SULFOQUINOVOSYL TRANSFERASE SQD2"/>
    <property type="match status" value="1"/>
</dbReference>
<dbReference type="PANTHER" id="PTHR45947">
    <property type="entry name" value="SULFOQUINOVOSYL TRANSFERASE SQD2"/>
    <property type="match status" value="1"/>
</dbReference>
<dbReference type="GO" id="GO:0016757">
    <property type="term" value="F:glycosyltransferase activity"/>
    <property type="evidence" value="ECO:0007669"/>
    <property type="project" value="UniProtKB-ARBA"/>
</dbReference>
<protein>
    <recommendedName>
        <fullName evidence="1">Glycosyltransferase subfamily 4-like N-terminal domain-containing protein</fullName>
    </recommendedName>
</protein>
<keyword evidence="3" id="KW-1185">Reference proteome</keyword>
<dbReference type="InterPro" id="IPR028098">
    <property type="entry name" value="Glyco_trans_4-like_N"/>
</dbReference>
<dbReference type="AlphaFoldDB" id="U2Z4B2"/>
<dbReference type="InterPro" id="IPR050194">
    <property type="entry name" value="Glycosyltransferase_grp1"/>
</dbReference>
<sequence length="412" mass="44522">MSLFTPSGPGAAVMEGTARTGPLDVCMVISSYHPIVGGAEKQVAQIARIMADDGHRVFIVTRRYPGLSARERIDGVEVSRIAMSGPLGRLSFVIGAAREIRRLRPDVIHCHSLFSPALAGAIGRQRAGQPLLAKPMCGGEASRIASKAFGRKRLAYLGRSVDRFVVVSREIEDELLDLGLSEEKLRYIPNGVDAQRFSPLHHAANREELRLRLGLPAGVLFLFAGRMAAQKRLPLLLEAWRSVRADLPQATLLIAGANRASQDGFEATFGEGEEIPPALLDQPGVRLLGHVDDMPTLLRACDVFVLPSAREGLSNALLEACATGLATITARTGGAMDLMSDGQNGLMFAVDDRSELADALHALAVDEDLRIRLGAAARRTVCEKFDIRQTAAGLLAQYADLVEHEGRRERDD</sequence>
<evidence type="ECO:0000259" key="1">
    <source>
        <dbReference type="Pfam" id="PF13439"/>
    </source>
</evidence>
<accession>U2Z4B2</accession>
<dbReference type="OrthoDB" id="7527790at2"/>
<dbReference type="Pfam" id="PF13439">
    <property type="entry name" value="Glyco_transf_4"/>
    <property type="match status" value="1"/>
</dbReference>
<dbReference type="Gene3D" id="3.40.50.2000">
    <property type="entry name" value="Glycogen Phosphorylase B"/>
    <property type="match status" value="2"/>
</dbReference>
<reference evidence="2" key="1">
    <citation type="journal article" date="2013" name="Genome Announc.">
        <title>Draft Genome Sequence of Loktanella cinnabarina LL-001T, Isolated from Deep-Sea Floor Sediment.</title>
        <authorList>
            <person name="Nishi S."/>
            <person name="Tsubouchi T."/>
            <person name="Takaki Y."/>
            <person name="Koyanagi R."/>
            <person name="Satoh N."/>
            <person name="Maruyama T."/>
            <person name="Hatada Y."/>
        </authorList>
    </citation>
    <scope>NUCLEOTIDE SEQUENCE [LARGE SCALE GENOMIC DNA]</scope>
    <source>
        <strain evidence="2">LL-001</strain>
    </source>
</reference>
<evidence type="ECO:0000313" key="2">
    <source>
        <dbReference type="EMBL" id="GAD56225.1"/>
    </source>
</evidence>
<organism evidence="2 3">
    <name type="scientific">Limimaricola cinnabarinus LL-001</name>
    <dbReference type="NCBI Taxonomy" id="1337093"/>
    <lineage>
        <taxon>Bacteria</taxon>
        <taxon>Pseudomonadati</taxon>
        <taxon>Pseudomonadota</taxon>
        <taxon>Alphaproteobacteria</taxon>
        <taxon>Rhodobacterales</taxon>
        <taxon>Paracoccaceae</taxon>
        <taxon>Limimaricola</taxon>
    </lineage>
</organism>
<dbReference type="SUPFAM" id="SSF53756">
    <property type="entry name" value="UDP-Glycosyltransferase/glycogen phosphorylase"/>
    <property type="match status" value="1"/>
</dbReference>
<dbReference type="RefSeq" id="WP_021694326.1">
    <property type="nucleotide sequence ID" value="NZ_BATB01000031.1"/>
</dbReference>
<name>U2Z4B2_9RHOB</name>
<dbReference type="STRING" id="1337093.MBELCI_2277"/>
<feature type="domain" description="Glycosyltransferase subfamily 4-like N-terminal" evidence="1">
    <location>
        <begin position="36"/>
        <end position="196"/>
    </location>
</feature>
<dbReference type="Proteomes" id="UP000016566">
    <property type="component" value="Unassembled WGS sequence"/>
</dbReference>
<dbReference type="EMBL" id="BATB01000031">
    <property type="protein sequence ID" value="GAD56225.1"/>
    <property type="molecule type" value="Genomic_DNA"/>
</dbReference>
<evidence type="ECO:0000313" key="3">
    <source>
        <dbReference type="Proteomes" id="UP000016566"/>
    </source>
</evidence>
<proteinExistence type="predicted"/>
<gene>
    <name evidence="2" type="ORF">MBELCI_2277</name>
</gene>